<proteinExistence type="predicted"/>
<gene>
    <name evidence="1" type="ORF">ZHAS_00004233</name>
</gene>
<dbReference type="EMBL" id="KE524821">
    <property type="protein sequence ID" value="KFB37046.1"/>
    <property type="molecule type" value="Genomic_DNA"/>
</dbReference>
<evidence type="ECO:0000313" key="1">
    <source>
        <dbReference type="EMBL" id="KFB37046.1"/>
    </source>
</evidence>
<dbReference type="AlphaFoldDB" id="A0A084VGF2"/>
<protein>
    <submittedName>
        <fullName evidence="1 2">Cyclic diguanylate phosphodiesterase domain protein</fullName>
    </submittedName>
</protein>
<dbReference type="EnsemblMetazoa" id="ASIC004233-RA">
    <property type="protein sequence ID" value="ASIC004233-PA"/>
    <property type="gene ID" value="ASIC004233"/>
</dbReference>
<reference evidence="1 3" key="1">
    <citation type="journal article" date="2014" name="BMC Genomics">
        <title>Genome sequence of Anopheles sinensis provides insight into genetics basis of mosquito competence for malaria parasites.</title>
        <authorList>
            <person name="Zhou D."/>
            <person name="Zhang D."/>
            <person name="Ding G."/>
            <person name="Shi L."/>
            <person name="Hou Q."/>
            <person name="Ye Y."/>
            <person name="Xu Y."/>
            <person name="Zhou H."/>
            <person name="Xiong C."/>
            <person name="Li S."/>
            <person name="Yu J."/>
            <person name="Hong S."/>
            <person name="Yu X."/>
            <person name="Zou P."/>
            <person name="Chen C."/>
            <person name="Chang X."/>
            <person name="Wang W."/>
            <person name="Lv Y."/>
            <person name="Sun Y."/>
            <person name="Ma L."/>
            <person name="Shen B."/>
            <person name="Zhu C."/>
        </authorList>
    </citation>
    <scope>NUCLEOTIDE SEQUENCE [LARGE SCALE GENOMIC DNA]</scope>
</reference>
<keyword evidence="3" id="KW-1185">Reference proteome</keyword>
<reference evidence="2" key="2">
    <citation type="submission" date="2020-05" db="UniProtKB">
        <authorList>
            <consortium name="EnsemblMetazoa"/>
        </authorList>
    </citation>
    <scope>IDENTIFICATION</scope>
</reference>
<organism evidence="1">
    <name type="scientific">Anopheles sinensis</name>
    <name type="common">Mosquito</name>
    <dbReference type="NCBI Taxonomy" id="74873"/>
    <lineage>
        <taxon>Eukaryota</taxon>
        <taxon>Metazoa</taxon>
        <taxon>Ecdysozoa</taxon>
        <taxon>Arthropoda</taxon>
        <taxon>Hexapoda</taxon>
        <taxon>Insecta</taxon>
        <taxon>Pterygota</taxon>
        <taxon>Neoptera</taxon>
        <taxon>Endopterygota</taxon>
        <taxon>Diptera</taxon>
        <taxon>Nematocera</taxon>
        <taxon>Culicoidea</taxon>
        <taxon>Culicidae</taxon>
        <taxon>Anophelinae</taxon>
        <taxon>Anopheles</taxon>
    </lineage>
</organism>
<dbReference type="Proteomes" id="UP000030765">
    <property type="component" value="Unassembled WGS sequence"/>
</dbReference>
<accession>A0A084VGF2</accession>
<name>A0A084VGF2_ANOSI</name>
<sequence>MAAHRNGKDRAEAGGSSTATVTSVFDLIGSLDEDTDVSSINQYCNVLMLHLHQSVSLLAGHCHCLWLVKGMHVACQRYSYMCDDAIKVSFCVANFVYPSDISGRAW</sequence>
<evidence type="ECO:0000313" key="2">
    <source>
        <dbReference type="EnsemblMetazoa" id="ASIC004233-PA"/>
    </source>
</evidence>
<dbReference type="VEuPathDB" id="VectorBase:ASIC004233"/>
<dbReference type="EMBL" id="ATLV01012872">
    <property type="status" value="NOT_ANNOTATED_CDS"/>
    <property type="molecule type" value="Genomic_DNA"/>
</dbReference>
<evidence type="ECO:0000313" key="3">
    <source>
        <dbReference type="Proteomes" id="UP000030765"/>
    </source>
</evidence>